<organism evidence="1 2">
    <name type="scientific">Evansella alkalicola</name>
    <dbReference type="NCBI Taxonomy" id="745819"/>
    <lineage>
        <taxon>Bacteria</taxon>
        <taxon>Bacillati</taxon>
        <taxon>Bacillota</taxon>
        <taxon>Bacilli</taxon>
        <taxon>Bacillales</taxon>
        <taxon>Bacillaceae</taxon>
        <taxon>Evansella</taxon>
    </lineage>
</organism>
<evidence type="ECO:0000313" key="1">
    <source>
        <dbReference type="EMBL" id="MBU9720029.1"/>
    </source>
</evidence>
<proteinExistence type="predicted"/>
<evidence type="ECO:0000313" key="2">
    <source>
        <dbReference type="Proteomes" id="UP000790580"/>
    </source>
</evidence>
<comment type="caution">
    <text evidence="1">The sequence shown here is derived from an EMBL/GenBank/DDBJ whole genome shotgun (WGS) entry which is preliminary data.</text>
</comment>
<dbReference type="Pfam" id="PF14177">
    <property type="entry name" value="YkyB"/>
    <property type="match status" value="1"/>
</dbReference>
<dbReference type="Proteomes" id="UP000790580">
    <property type="component" value="Unassembled WGS sequence"/>
</dbReference>
<protein>
    <submittedName>
        <fullName evidence="1">Uncharacterized protein</fullName>
    </submittedName>
</protein>
<dbReference type="EMBL" id="JAHQCR010000010">
    <property type="protein sequence ID" value="MBU9720029.1"/>
    <property type="molecule type" value="Genomic_DNA"/>
</dbReference>
<reference evidence="1 2" key="1">
    <citation type="submission" date="2021-06" db="EMBL/GenBank/DDBJ databases">
        <title>Bacillus sp. RD4P76, an endophyte from a halophyte.</title>
        <authorList>
            <person name="Sun J.-Q."/>
        </authorList>
    </citation>
    <scope>NUCLEOTIDE SEQUENCE [LARGE SCALE GENOMIC DNA]</scope>
    <source>
        <strain evidence="1 2">JCM 17098</strain>
    </source>
</reference>
<keyword evidence="2" id="KW-1185">Reference proteome</keyword>
<dbReference type="InterPro" id="IPR025552">
    <property type="entry name" value="YkyB"/>
</dbReference>
<gene>
    <name evidence="1" type="ORF">KS407_01065</name>
</gene>
<accession>A0ABS6JQM8</accession>
<name>A0ABS6JQM8_9BACI</name>
<dbReference type="RefSeq" id="WP_088075188.1">
    <property type="nucleotide sequence ID" value="NZ_JAHQCR010000010.1"/>
</dbReference>
<sequence>MLNPKKNSADLTSIQIALYTINKHAKTALNSSELYYLKKKAIKKLLQEHLAKKVSIEFSLNPGKGLQSSVVLVRVGTENSKYQFYFHTAVEKGDFDKLKHSGQRDDSLRNPRVHMNLESAKNIIYRYLGETRKKLQKEKKLDHIFISSYLDGRKR</sequence>